<proteinExistence type="inferred from homology"/>
<keyword evidence="4" id="KW-0408">Iron</keyword>
<dbReference type="SUPFAM" id="SSF53807">
    <property type="entry name" value="Helical backbone' metal receptor"/>
    <property type="match status" value="1"/>
</dbReference>
<sequence length="291" mass="32450">MGTMGLTASLFPSLTVAQNSHGENKPHRIICLDYGSATTLIELGLPPVGVIAAQRWNFWVREPKLPNSVADIGQDLVINLEAVSRLKPDLIIMTPYTTSHKPVLEKIAPIEIIPLFDGQSQPLSASREITRKLGVLLGMEAEAADYLKSFETKLAAARDLVAKRNYPSLTLLNFMDARHARVYGVNSLYQNVMDEVGLINAWTGETNYWGFQTIGLERLASEASEDMELVVFEPLMDDIKPTLEKSPLWKHLPSVQNDRFALLPPVMMFGMLPSAERFLSLILSHLESRYS</sequence>
<evidence type="ECO:0000256" key="5">
    <source>
        <dbReference type="ARBA" id="ARBA00022729"/>
    </source>
</evidence>
<dbReference type="EMBL" id="LAQL01000010">
    <property type="protein sequence ID" value="KLN59892.1"/>
    <property type="molecule type" value="Genomic_DNA"/>
</dbReference>
<reference evidence="7 8" key="1">
    <citation type="submission" date="2015-03" db="EMBL/GenBank/DDBJ databases">
        <title>Genome Sequence of Kiloniella spongiae MEBiC09566, isolated from a marine sponge.</title>
        <authorList>
            <person name="Shao Z."/>
            <person name="Wang L."/>
            <person name="Li X."/>
        </authorList>
    </citation>
    <scope>NUCLEOTIDE SEQUENCE [LARGE SCALE GENOMIC DNA]</scope>
    <source>
        <strain evidence="7 8">MEBiC09566</strain>
    </source>
</reference>
<evidence type="ECO:0000313" key="7">
    <source>
        <dbReference type="EMBL" id="KLN59892.1"/>
    </source>
</evidence>
<keyword evidence="8" id="KW-1185">Reference proteome</keyword>
<evidence type="ECO:0000256" key="4">
    <source>
        <dbReference type="ARBA" id="ARBA00022496"/>
    </source>
</evidence>
<dbReference type="CDD" id="cd01146">
    <property type="entry name" value="FhuD"/>
    <property type="match status" value="1"/>
</dbReference>
<evidence type="ECO:0000259" key="6">
    <source>
        <dbReference type="PROSITE" id="PS50983"/>
    </source>
</evidence>
<evidence type="ECO:0000256" key="1">
    <source>
        <dbReference type="ARBA" id="ARBA00004196"/>
    </source>
</evidence>
<comment type="similarity">
    <text evidence="2">Belongs to the bacterial solute-binding protein 8 family.</text>
</comment>
<dbReference type="PROSITE" id="PS50983">
    <property type="entry name" value="FE_B12_PBP"/>
    <property type="match status" value="1"/>
</dbReference>
<evidence type="ECO:0000256" key="2">
    <source>
        <dbReference type="ARBA" id="ARBA00008814"/>
    </source>
</evidence>
<dbReference type="GO" id="GO:1901678">
    <property type="term" value="P:iron coordination entity transport"/>
    <property type="evidence" value="ECO:0007669"/>
    <property type="project" value="UniProtKB-ARBA"/>
</dbReference>
<comment type="subcellular location">
    <subcellularLocation>
        <location evidence="1">Cell envelope</location>
    </subcellularLocation>
</comment>
<dbReference type="InterPro" id="IPR002491">
    <property type="entry name" value="ABC_transptr_periplasmic_BD"/>
</dbReference>
<keyword evidence="4" id="KW-0410">Iron transport</keyword>
<evidence type="ECO:0000313" key="8">
    <source>
        <dbReference type="Proteomes" id="UP000035444"/>
    </source>
</evidence>
<dbReference type="PANTHER" id="PTHR30532:SF1">
    <property type="entry name" value="IRON(3+)-HYDROXAMATE-BINDING PROTEIN FHUD"/>
    <property type="match status" value="1"/>
</dbReference>
<name>A0A0H2MGJ6_9PROT</name>
<evidence type="ECO:0000256" key="3">
    <source>
        <dbReference type="ARBA" id="ARBA00022448"/>
    </source>
</evidence>
<comment type="caution">
    <text evidence="7">The sequence shown here is derived from an EMBL/GenBank/DDBJ whole genome shotgun (WGS) entry which is preliminary data.</text>
</comment>
<dbReference type="InterPro" id="IPR051313">
    <property type="entry name" value="Bact_iron-sidero_bind"/>
</dbReference>
<dbReference type="PRINTS" id="PR01715">
    <property type="entry name" value="FERRIBNDNGPP"/>
</dbReference>
<organism evidence="7 8">
    <name type="scientific">Kiloniella spongiae</name>
    <dbReference type="NCBI Taxonomy" id="1489064"/>
    <lineage>
        <taxon>Bacteria</taxon>
        <taxon>Pseudomonadati</taxon>
        <taxon>Pseudomonadota</taxon>
        <taxon>Alphaproteobacteria</taxon>
        <taxon>Rhodospirillales</taxon>
        <taxon>Kiloniellaceae</taxon>
        <taxon>Kiloniella</taxon>
    </lineage>
</organism>
<keyword evidence="4" id="KW-0406">Ion transport</keyword>
<gene>
    <name evidence="7" type="ORF">WH96_15865</name>
</gene>
<dbReference type="Gene3D" id="3.40.50.1980">
    <property type="entry name" value="Nitrogenase molybdenum iron protein domain"/>
    <property type="match status" value="2"/>
</dbReference>
<dbReference type="AlphaFoldDB" id="A0A0H2MGJ6"/>
<accession>A0A0H2MGJ6</accession>
<protein>
    <recommendedName>
        <fullName evidence="6">Fe/B12 periplasmic-binding domain-containing protein</fullName>
    </recommendedName>
</protein>
<dbReference type="Pfam" id="PF01497">
    <property type="entry name" value="Peripla_BP_2"/>
    <property type="match status" value="1"/>
</dbReference>
<dbReference type="Proteomes" id="UP000035444">
    <property type="component" value="Unassembled WGS sequence"/>
</dbReference>
<dbReference type="GO" id="GO:0030288">
    <property type="term" value="C:outer membrane-bounded periplasmic space"/>
    <property type="evidence" value="ECO:0007669"/>
    <property type="project" value="TreeGrafter"/>
</dbReference>
<feature type="domain" description="Fe/B12 periplasmic-binding" evidence="6">
    <location>
        <begin position="28"/>
        <end position="291"/>
    </location>
</feature>
<keyword evidence="3" id="KW-0813">Transport</keyword>
<dbReference type="PANTHER" id="PTHR30532">
    <property type="entry name" value="IRON III DICITRATE-BINDING PERIPLASMIC PROTEIN"/>
    <property type="match status" value="1"/>
</dbReference>
<keyword evidence="5" id="KW-0732">Signal</keyword>
<dbReference type="STRING" id="1489064.WH96_15865"/>